<evidence type="ECO:0000256" key="1">
    <source>
        <dbReference type="SAM" id="Phobius"/>
    </source>
</evidence>
<dbReference type="HOGENOM" id="CLU_2505000_0_0_2"/>
<reference evidence="2 3" key="2">
    <citation type="submission" date="2008-11" db="EMBL/GenBank/DDBJ databases">
        <title>Draft genome sequence of Methanobrevibacter smithii (DSM 2375).</title>
        <authorList>
            <person name="Sudarsanam P."/>
            <person name="Ley R."/>
            <person name="Guruge J."/>
            <person name="Turnbaugh P.J."/>
            <person name="Mahowald M."/>
            <person name="Liep D."/>
            <person name="Gordon J."/>
        </authorList>
    </citation>
    <scope>NUCLEOTIDE SEQUENCE [LARGE SCALE GENOMIC DNA]</scope>
    <source>
        <strain evidence="2 3">DSM 2375</strain>
    </source>
</reference>
<evidence type="ECO:0000313" key="2">
    <source>
        <dbReference type="EMBL" id="EEE41151.1"/>
    </source>
</evidence>
<keyword evidence="1" id="KW-1133">Transmembrane helix</keyword>
<keyword evidence="1" id="KW-0812">Transmembrane</keyword>
<feature type="transmembrane region" description="Helical" evidence="1">
    <location>
        <begin position="70"/>
        <end position="87"/>
    </location>
</feature>
<name>B9ACG1_METSM</name>
<protein>
    <submittedName>
        <fullName evidence="2">Uncharacterized protein</fullName>
    </submittedName>
</protein>
<dbReference type="EMBL" id="ABYW01000001">
    <property type="protein sequence ID" value="EEE41151.1"/>
    <property type="molecule type" value="Genomic_DNA"/>
</dbReference>
<dbReference type="AlphaFoldDB" id="B9ACG1"/>
<keyword evidence="1" id="KW-0472">Membrane</keyword>
<proteinExistence type="predicted"/>
<comment type="caution">
    <text evidence="2">The sequence shown here is derived from an EMBL/GenBank/DDBJ whole genome shotgun (WGS) entry which is preliminary data.</text>
</comment>
<reference evidence="2 3" key="1">
    <citation type="submission" date="2008-10" db="EMBL/GenBank/DDBJ databases">
        <authorList>
            <person name="Fulton L."/>
            <person name="Clifton S."/>
            <person name="Fulton B."/>
            <person name="Xu J."/>
            <person name="Minx P."/>
            <person name="Pepin K.H."/>
            <person name="Johnson M."/>
            <person name="Bhonagiri V."/>
            <person name="Nash W.E."/>
            <person name="Mardis E.R."/>
            <person name="Wilson R.K."/>
        </authorList>
    </citation>
    <scope>NUCLEOTIDE SEQUENCE [LARGE SCALE GENOMIC DNA]</scope>
    <source>
        <strain evidence="2 3">DSM 2375</strain>
    </source>
</reference>
<accession>B9ACG1</accession>
<organism evidence="2 3">
    <name type="scientific">Methanobrevibacter smithii DSM 2375</name>
    <dbReference type="NCBI Taxonomy" id="483214"/>
    <lineage>
        <taxon>Archaea</taxon>
        <taxon>Methanobacteriati</taxon>
        <taxon>Methanobacteriota</taxon>
        <taxon>Methanomada group</taxon>
        <taxon>Methanobacteria</taxon>
        <taxon>Methanobacteriales</taxon>
        <taxon>Methanobacteriaceae</taxon>
        <taxon>Methanobrevibacter</taxon>
    </lineage>
</organism>
<dbReference type="PATRIC" id="fig|483214.13.peg.31"/>
<feature type="transmembrane region" description="Helical" evidence="1">
    <location>
        <begin position="12"/>
        <end position="32"/>
    </location>
</feature>
<feature type="transmembrane region" description="Helical" evidence="1">
    <location>
        <begin position="38"/>
        <end position="58"/>
    </location>
</feature>
<dbReference type="Proteomes" id="UP000003489">
    <property type="component" value="Unassembled WGS sequence"/>
</dbReference>
<gene>
    <name evidence="2" type="ORF">METSMIALI_00032</name>
</gene>
<evidence type="ECO:0000313" key="3">
    <source>
        <dbReference type="Proteomes" id="UP000003489"/>
    </source>
</evidence>
<sequence>MYEVEMMNDKATIYLTSLVGFGAVVLTLITTFLHTTLIGYMVILMLFCTALIILTLKGHFSHHIENLEKLFFVITFIVIICLFIIRFRPV</sequence>